<name>A0AAD5TVK1_9FUNG</name>
<proteinExistence type="predicted"/>
<feature type="non-terminal residue" evidence="3">
    <location>
        <position position="982"/>
    </location>
</feature>
<sequence length="982" mass="112808">RQRSGSPLGGTAVAHYSEPSHAPVPAHTRHSVYNERNYDDRPYSYDQTFNRQQSLNREAYHLQSRSHEPHYPHSIVPQPLLLQKQLKQEQNQLYFTEKPSSLKQLPITERPLSLHHQSITDRHHPFEQRSNISDQRRFTEHQTLDQISHYENRQSSSSENKHLHFQKTMVPYTTQKPPTNNKSNISESKSHYDYSTKEFPGSSKITEFPVKSFHADNYHRNYTNNVQTKNFEFKTQNSQSHNIPVQQKKKFDPFDEKIKKHLVYSSSPASSNNSSFSLHNLYDNQKKIYSPQLAFQQQTHSTFTVNDNSRLKKSSAFNLDSLVEIKSTHTINTNIPQQSKLNDISLTKNAQSFGMEFLLATPKLTTSTTTTTIRPPTPTETAVSVTSSKKRKTITNKPVVKKVLSEGDEETEEEDEDDDDDSDKYDYKKRSGNAKRGRRSPTRFAPKRNKNSTNSKSSTGSKKNLTSIVPPVKHNPLPSLLHNLDNTTSYRFTRRRNEEKLLQEKLLKKREEEKENLKKLNGLVDEKKVLVFDKSRAATIPDLNLDSIIDFSVPQSDGECTRLVTDSVAELRTAVKVAKEWSDEQISRLAQGLKKFGRDFGIIRRYEIVTDKVMLFEEKKNNNLEEEESIKMEEGDKLEVSLLENETKLDAPKEKIGENNAELIKVEEEQKNFNLKKEEELVKEENNLIKVENLEKKNTQHLLSNKPSLLREATPNSSSSLENDESESEVNNGTTKSLMGSEGELKTEKLKKKKKCLENKNLTINKSVKEIVEYYYLFGNKFKKNNKIISAKFQFRQKKAREKEAKKFQVIFEEEVVLCRNKENKKIENSHEDLNSDKNNDEKDDGGSDSSNDESEKKFKINENVENVVQNDSPETLKKNKKKDQDNFSKLLEVAEEETGSSTSFNNCSNPVTPTSTPTIVMEDGSKFQDLSSLPIQSSIDILNKQNFQLEIEKKSNNNNSNNFGGLKEGFLNQNKIASFSL</sequence>
<keyword evidence="4" id="KW-1185">Reference proteome</keyword>
<feature type="compositionally biased region" description="Acidic residues" evidence="2">
    <location>
        <begin position="406"/>
        <end position="423"/>
    </location>
</feature>
<feature type="compositionally biased region" description="Polar residues" evidence="2">
    <location>
        <begin position="864"/>
        <end position="874"/>
    </location>
</feature>
<protein>
    <submittedName>
        <fullName evidence="3">Uncharacterized protein</fullName>
    </submittedName>
</protein>
<evidence type="ECO:0000256" key="2">
    <source>
        <dbReference type="SAM" id="MobiDB-lite"/>
    </source>
</evidence>
<dbReference type="Proteomes" id="UP001211065">
    <property type="component" value="Unassembled WGS sequence"/>
</dbReference>
<feature type="region of interest" description="Disordered" evidence="2">
    <location>
        <begin position="828"/>
        <end position="884"/>
    </location>
</feature>
<feature type="region of interest" description="Disordered" evidence="2">
    <location>
        <begin position="1"/>
        <end position="44"/>
    </location>
</feature>
<dbReference type="AlphaFoldDB" id="A0AAD5TVK1"/>
<feature type="region of interest" description="Disordered" evidence="2">
    <location>
        <begin position="366"/>
        <end position="482"/>
    </location>
</feature>
<organism evidence="3 4">
    <name type="scientific">Clydaea vesicula</name>
    <dbReference type="NCBI Taxonomy" id="447962"/>
    <lineage>
        <taxon>Eukaryota</taxon>
        <taxon>Fungi</taxon>
        <taxon>Fungi incertae sedis</taxon>
        <taxon>Chytridiomycota</taxon>
        <taxon>Chytridiomycota incertae sedis</taxon>
        <taxon>Chytridiomycetes</taxon>
        <taxon>Lobulomycetales</taxon>
        <taxon>Lobulomycetaceae</taxon>
        <taxon>Clydaea</taxon>
    </lineage>
</organism>
<feature type="compositionally biased region" description="Basic residues" evidence="2">
    <location>
        <begin position="430"/>
        <end position="450"/>
    </location>
</feature>
<feature type="compositionally biased region" description="Basic and acidic residues" evidence="2">
    <location>
        <begin position="875"/>
        <end position="884"/>
    </location>
</feature>
<feature type="region of interest" description="Disordered" evidence="2">
    <location>
        <begin position="170"/>
        <end position="195"/>
    </location>
</feature>
<reference evidence="3" key="1">
    <citation type="submission" date="2020-05" db="EMBL/GenBank/DDBJ databases">
        <title>Phylogenomic resolution of chytrid fungi.</title>
        <authorList>
            <person name="Stajich J.E."/>
            <person name="Amses K."/>
            <person name="Simmons R."/>
            <person name="Seto K."/>
            <person name="Myers J."/>
            <person name="Bonds A."/>
            <person name="Quandt C.A."/>
            <person name="Barry K."/>
            <person name="Liu P."/>
            <person name="Grigoriev I."/>
            <person name="Longcore J.E."/>
            <person name="James T.Y."/>
        </authorList>
    </citation>
    <scope>NUCLEOTIDE SEQUENCE</scope>
    <source>
        <strain evidence="3">JEL0476</strain>
    </source>
</reference>
<accession>A0AAD5TVK1</accession>
<feature type="compositionally biased region" description="Polar residues" evidence="2">
    <location>
        <begin position="171"/>
        <end position="187"/>
    </location>
</feature>
<feature type="compositionally biased region" description="Basic and acidic residues" evidence="2">
    <location>
        <begin position="32"/>
        <end position="43"/>
    </location>
</feature>
<dbReference type="EMBL" id="JADGJW010000983">
    <property type="protein sequence ID" value="KAJ3208652.1"/>
    <property type="molecule type" value="Genomic_DNA"/>
</dbReference>
<feature type="compositionally biased region" description="Basic and acidic residues" evidence="2">
    <location>
        <begin position="854"/>
        <end position="863"/>
    </location>
</feature>
<feature type="compositionally biased region" description="Basic and acidic residues" evidence="2">
    <location>
        <begin position="828"/>
        <end position="841"/>
    </location>
</feature>
<evidence type="ECO:0000313" key="4">
    <source>
        <dbReference type="Proteomes" id="UP001211065"/>
    </source>
</evidence>
<evidence type="ECO:0000313" key="3">
    <source>
        <dbReference type="EMBL" id="KAJ3208652.1"/>
    </source>
</evidence>
<comment type="caution">
    <text evidence="3">The sequence shown here is derived from an EMBL/GenBank/DDBJ whole genome shotgun (WGS) entry which is preliminary data.</text>
</comment>
<feature type="coiled-coil region" evidence="1">
    <location>
        <begin position="495"/>
        <end position="530"/>
    </location>
</feature>
<evidence type="ECO:0000256" key="1">
    <source>
        <dbReference type="SAM" id="Coils"/>
    </source>
</evidence>
<feature type="compositionally biased region" description="Low complexity" evidence="2">
    <location>
        <begin position="451"/>
        <end position="467"/>
    </location>
</feature>
<feature type="region of interest" description="Disordered" evidence="2">
    <location>
        <begin position="700"/>
        <end position="750"/>
    </location>
</feature>
<gene>
    <name evidence="3" type="ORF">HK099_008679</name>
</gene>
<keyword evidence="1" id="KW-0175">Coiled coil</keyword>